<evidence type="ECO:0000259" key="3">
    <source>
        <dbReference type="Pfam" id="PF01471"/>
    </source>
</evidence>
<keyword evidence="1" id="KW-0175">Coiled coil</keyword>
<reference evidence="4 5" key="1">
    <citation type="submission" date="2020-08" db="EMBL/GenBank/DDBJ databases">
        <title>Functional genomics of gut bacteria from endangered species of beetles.</title>
        <authorList>
            <person name="Carlos-Shanley C."/>
        </authorList>
    </citation>
    <scope>NUCLEOTIDE SEQUENCE [LARGE SCALE GENOMIC DNA]</scope>
    <source>
        <strain evidence="4 5">S00068</strain>
    </source>
</reference>
<proteinExistence type="predicted"/>
<feature type="coiled-coil region" evidence="1">
    <location>
        <begin position="304"/>
        <end position="331"/>
    </location>
</feature>
<feature type="compositionally biased region" description="Basic and acidic residues" evidence="2">
    <location>
        <begin position="733"/>
        <end position="743"/>
    </location>
</feature>
<dbReference type="InterPro" id="IPR036366">
    <property type="entry name" value="PGBDSf"/>
</dbReference>
<dbReference type="InterPro" id="IPR002477">
    <property type="entry name" value="Peptidoglycan-bd-like"/>
</dbReference>
<feature type="region of interest" description="Disordered" evidence="2">
    <location>
        <begin position="1"/>
        <end position="38"/>
    </location>
</feature>
<dbReference type="EMBL" id="JACHKS010000001">
    <property type="protein sequence ID" value="MBB6330970.1"/>
    <property type="molecule type" value="Genomic_DNA"/>
</dbReference>
<protein>
    <recommendedName>
        <fullName evidence="3">Peptidoglycan binding-like domain-containing protein</fullName>
    </recommendedName>
</protein>
<dbReference type="Gene3D" id="1.10.101.10">
    <property type="entry name" value="PGBD-like superfamily/PGBD"/>
    <property type="match status" value="1"/>
</dbReference>
<feature type="region of interest" description="Disordered" evidence="2">
    <location>
        <begin position="136"/>
        <end position="165"/>
    </location>
</feature>
<gene>
    <name evidence="4" type="ORF">HNP24_001920</name>
</gene>
<accession>A0ABR6PZ20</accession>
<dbReference type="Proteomes" id="UP000587367">
    <property type="component" value="Unassembled WGS sequence"/>
</dbReference>
<evidence type="ECO:0000256" key="1">
    <source>
        <dbReference type="SAM" id="Coils"/>
    </source>
</evidence>
<comment type="caution">
    <text evidence="4">The sequence shown here is derived from an EMBL/GenBank/DDBJ whole genome shotgun (WGS) entry which is preliminary data.</text>
</comment>
<evidence type="ECO:0000313" key="4">
    <source>
        <dbReference type="EMBL" id="MBB6330970.1"/>
    </source>
</evidence>
<evidence type="ECO:0000256" key="2">
    <source>
        <dbReference type="SAM" id="MobiDB-lite"/>
    </source>
</evidence>
<dbReference type="InterPro" id="IPR036365">
    <property type="entry name" value="PGBD-like_sf"/>
</dbReference>
<organism evidence="4 5">
    <name type="scientific">Chryseobacterium sediminis</name>
    <dbReference type="NCBI Taxonomy" id="1679494"/>
    <lineage>
        <taxon>Bacteria</taxon>
        <taxon>Pseudomonadati</taxon>
        <taxon>Bacteroidota</taxon>
        <taxon>Flavobacteriia</taxon>
        <taxon>Flavobacteriales</taxon>
        <taxon>Weeksellaceae</taxon>
        <taxon>Chryseobacterium group</taxon>
        <taxon>Chryseobacterium</taxon>
    </lineage>
</organism>
<sequence length="1076" mass="121898">MSRHKKTFAPRAGRSDKQKNNTKEDKEKPEQITDQDSKISLAKTEVTQITYDPFKNRAFSKVEKNGSVIQLFDKGQHVSTLNTTLEKLGHKVSENKAYFGDKTRLALINFQSNNGITASGIFDKETLLKMNENLEKMKDRNSEKGKDNTVLSAQSENPKTLTSEDSDSITYPIVIEKGQKFKGKLIQTDEDLNRFAEYKMNLTRTLSWEPKFTDEYVKEKVAKGGTVNYKISAKTHTIEKETEALSPGKREFIQDPTSAFNYIQNTRILDLLNQLSDEEIADYKTKVSMETTNLTAIEASLRSYIENRNIRKKEKNNREELQNQLIGLETLYKQYSNYIKFKRSHEATPYEHGDPNKAFFANALNKQLEELLISLKTNGFTLESFKKLITGYELSFRKETVHIAEDALIKYRHVLFEQKKKLLNDIFIKNLLEKIKASKAKESYEVANSAATPIIVEKPNSEERAFKNKMEALARSKKAEGNAAIKELSSTTPLVEDNGFNKEGFAKIETQQELRSFLENYISDQEENINKIITNLHANQGISIYGFASLLQKSKEQQGIAKNSIFDLIIADKESEESSKHIIKGLLIGVLAVALGLLTFGTGTVAVLLAAGNFALGAYITYEEIEAYRTQLAAYEVDISKDEPSAVWVVISVVGSILDAAAIAKISTKLVQAGRKFDITKDANQTRQLLTEAKLDPTTQDKVIKALESDLARIESLENKIQQNTVKQAGRKTKLEKLPEGKKGTSKTPYNPEQHSEFIDTPHNLTDGMSPTFISFKQQLEIAPLRNYLAEHELINFKKALDAADTKILNEINNQDKLINFVKSYKDNPKTFTQTVKNYEDFFGEYGWYRFWEKMPDFNNSSKTIDWLKSENKLLPTGDATHIELTSTHVYTVDGGVVNTAARFQPSWWGEYNTQIYKDLKSALEKLRKVKERNMSGKTVFSGRMMSLEYFESTLKNGKGKEIAFEGGMVSSSLKREVAEGFIELSAKNAGKGKKVAIIRKINSRGGVYIDDLSDWGSNLGPIRHSDANPSSTMIQEEVLMNEGFFRQTSDPKYLNTIDDIEYYEIEFLELLKPLN</sequence>
<dbReference type="Pfam" id="PF01471">
    <property type="entry name" value="PG_binding_1"/>
    <property type="match status" value="1"/>
</dbReference>
<evidence type="ECO:0000313" key="5">
    <source>
        <dbReference type="Proteomes" id="UP000587367"/>
    </source>
</evidence>
<feature type="domain" description="Peptidoglycan binding-like" evidence="3">
    <location>
        <begin position="75"/>
        <end position="130"/>
    </location>
</feature>
<dbReference type="Gene3D" id="3.90.176.10">
    <property type="entry name" value="Toxin ADP-ribosyltransferase, Chain A, domain 1"/>
    <property type="match status" value="1"/>
</dbReference>
<feature type="compositionally biased region" description="Basic and acidic residues" evidence="2">
    <location>
        <begin position="13"/>
        <end position="37"/>
    </location>
</feature>
<dbReference type="RefSeq" id="WP_184555568.1">
    <property type="nucleotide sequence ID" value="NZ_JACHKS010000001.1"/>
</dbReference>
<keyword evidence="5" id="KW-1185">Reference proteome</keyword>
<dbReference type="SUPFAM" id="SSF47090">
    <property type="entry name" value="PGBD-like"/>
    <property type="match status" value="1"/>
</dbReference>
<name>A0ABR6PZ20_9FLAO</name>
<feature type="region of interest" description="Disordered" evidence="2">
    <location>
        <begin position="725"/>
        <end position="754"/>
    </location>
</feature>
<feature type="compositionally biased region" description="Basic and acidic residues" evidence="2">
    <location>
        <begin position="136"/>
        <end position="147"/>
    </location>
</feature>
<feature type="compositionally biased region" description="Polar residues" evidence="2">
    <location>
        <begin position="149"/>
        <end position="163"/>
    </location>
</feature>